<keyword evidence="2" id="KW-0560">Oxidoreductase</keyword>
<dbReference type="PANTHER" id="PTHR43060:SF15">
    <property type="entry name" value="3-HYDROXYISOBUTYRATE DEHYDROGENASE-LIKE 1, MITOCHONDRIAL-RELATED"/>
    <property type="match status" value="1"/>
</dbReference>
<proteinExistence type="inferred from homology"/>
<evidence type="ECO:0000313" key="6">
    <source>
        <dbReference type="EMBL" id="GIN21900.1"/>
    </source>
</evidence>
<gene>
    <name evidence="6" type="ORF">J1TS3_30340</name>
</gene>
<dbReference type="InterPro" id="IPR029154">
    <property type="entry name" value="HIBADH-like_NADP-bd"/>
</dbReference>
<sequence length="305" mass="32727">MQKGKMLMRNIGVAGCGRMGSGLVKNLIKKGYYVSVYDINEMAVQKLADIGAKVKKDIRAMASEVDVLILSLTSTVLIEKLMLNSEVGAFGALKKGAVVLDMSTNDVDLTRKLSKIAKQHDLEYFDCPLSGGPSGADEGTLTIMVGGCKEKFPYILPVLEAVGEKIDYVGESGAGQIVKLCNNMIVGGIITLLSEAFLTGERAGVSKQKIASILQKGSGQTKVMEVFGPNLLKNSPEEVKFSLFNMTKDLNLYRSLAESAGVPTVASESARQLFQIAEYLKKGQQDSTAVFEIISKLGVEGKSNL</sequence>
<dbReference type="Pfam" id="PF14833">
    <property type="entry name" value="NAD_binding_11"/>
    <property type="match status" value="1"/>
</dbReference>
<evidence type="ECO:0000256" key="3">
    <source>
        <dbReference type="ARBA" id="ARBA00023027"/>
    </source>
</evidence>
<name>A0ABQ4K9Q8_9BACI</name>
<evidence type="ECO:0000256" key="1">
    <source>
        <dbReference type="ARBA" id="ARBA00009080"/>
    </source>
</evidence>
<accession>A0ABQ4K9Q8</accession>
<evidence type="ECO:0000259" key="5">
    <source>
        <dbReference type="Pfam" id="PF14833"/>
    </source>
</evidence>
<keyword evidence="3" id="KW-0520">NAD</keyword>
<dbReference type="InterPro" id="IPR013328">
    <property type="entry name" value="6PGD_dom2"/>
</dbReference>
<dbReference type="Pfam" id="PF03446">
    <property type="entry name" value="NAD_binding_2"/>
    <property type="match status" value="1"/>
</dbReference>
<dbReference type="PANTHER" id="PTHR43060">
    <property type="entry name" value="3-HYDROXYISOBUTYRATE DEHYDROGENASE-LIKE 1, MITOCHONDRIAL-RELATED"/>
    <property type="match status" value="1"/>
</dbReference>
<dbReference type="EMBL" id="BOQT01000011">
    <property type="protein sequence ID" value="GIN21900.1"/>
    <property type="molecule type" value="Genomic_DNA"/>
</dbReference>
<dbReference type="InterPro" id="IPR008927">
    <property type="entry name" value="6-PGluconate_DH-like_C_sf"/>
</dbReference>
<comment type="caution">
    <text evidence="6">The sequence shown here is derived from an EMBL/GenBank/DDBJ whole genome shotgun (WGS) entry which is preliminary data.</text>
</comment>
<dbReference type="InterPro" id="IPR036291">
    <property type="entry name" value="NAD(P)-bd_dom_sf"/>
</dbReference>
<reference evidence="6 7" key="1">
    <citation type="submission" date="2021-03" db="EMBL/GenBank/DDBJ databases">
        <title>Antimicrobial resistance genes in bacteria isolated from Japanese honey, and their potential for conferring macrolide and lincosamide resistance in the American foulbrood pathogen Paenibacillus larvae.</title>
        <authorList>
            <person name="Okamoto M."/>
            <person name="Kumagai M."/>
            <person name="Kanamori H."/>
            <person name="Takamatsu D."/>
        </authorList>
    </citation>
    <scope>NUCLEOTIDE SEQUENCE [LARGE SCALE GENOMIC DNA]</scope>
    <source>
        <strain evidence="6 7">J1TS3</strain>
    </source>
</reference>
<dbReference type="Proteomes" id="UP000680279">
    <property type="component" value="Unassembled WGS sequence"/>
</dbReference>
<dbReference type="SUPFAM" id="SSF51735">
    <property type="entry name" value="NAD(P)-binding Rossmann-fold domains"/>
    <property type="match status" value="1"/>
</dbReference>
<dbReference type="PIRSF" id="PIRSF000103">
    <property type="entry name" value="HIBADH"/>
    <property type="match status" value="1"/>
</dbReference>
<dbReference type="InterPro" id="IPR006115">
    <property type="entry name" value="6PGDH_NADP-bd"/>
</dbReference>
<dbReference type="Gene3D" id="1.10.1040.10">
    <property type="entry name" value="N-(1-d-carboxylethyl)-l-norvaline Dehydrogenase, domain 2"/>
    <property type="match status" value="1"/>
</dbReference>
<dbReference type="Gene3D" id="3.40.50.720">
    <property type="entry name" value="NAD(P)-binding Rossmann-like Domain"/>
    <property type="match status" value="1"/>
</dbReference>
<feature type="domain" description="3-hydroxyisobutyrate dehydrogenase-like NAD-binding" evidence="5">
    <location>
        <begin position="173"/>
        <end position="292"/>
    </location>
</feature>
<keyword evidence="7" id="KW-1185">Reference proteome</keyword>
<protein>
    <submittedName>
        <fullName evidence="6">3-hydroxyisobutyrate dehydrogenase</fullName>
    </submittedName>
</protein>
<evidence type="ECO:0000313" key="7">
    <source>
        <dbReference type="Proteomes" id="UP000680279"/>
    </source>
</evidence>
<dbReference type="RefSeq" id="WP_212963483.1">
    <property type="nucleotide sequence ID" value="NZ_BOQT01000011.1"/>
</dbReference>
<evidence type="ECO:0000259" key="4">
    <source>
        <dbReference type="Pfam" id="PF03446"/>
    </source>
</evidence>
<evidence type="ECO:0000256" key="2">
    <source>
        <dbReference type="ARBA" id="ARBA00023002"/>
    </source>
</evidence>
<organism evidence="6 7">
    <name type="scientific">Siminovitchia fordii</name>
    <dbReference type="NCBI Taxonomy" id="254759"/>
    <lineage>
        <taxon>Bacteria</taxon>
        <taxon>Bacillati</taxon>
        <taxon>Bacillota</taxon>
        <taxon>Bacilli</taxon>
        <taxon>Bacillales</taxon>
        <taxon>Bacillaceae</taxon>
        <taxon>Siminovitchia</taxon>
    </lineage>
</organism>
<feature type="domain" description="6-phosphogluconate dehydrogenase NADP-binding" evidence="4">
    <location>
        <begin position="10"/>
        <end position="170"/>
    </location>
</feature>
<dbReference type="SUPFAM" id="SSF48179">
    <property type="entry name" value="6-phosphogluconate dehydrogenase C-terminal domain-like"/>
    <property type="match status" value="1"/>
</dbReference>
<comment type="similarity">
    <text evidence="1">Belongs to the HIBADH-related family.</text>
</comment>
<dbReference type="InterPro" id="IPR015815">
    <property type="entry name" value="HIBADH-related"/>
</dbReference>